<protein>
    <recommendedName>
        <fullName evidence="9">Apolipoprotein N-acyltransferase</fullName>
        <shortName evidence="9">ALP N-acyltransferase</shortName>
        <ecNumber evidence="9">2.3.1.269</ecNumber>
    </recommendedName>
</protein>
<dbReference type="PANTHER" id="PTHR38686">
    <property type="entry name" value="APOLIPOPROTEIN N-ACYLTRANSFERASE"/>
    <property type="match status" value="1"/>
</dbReference>
<keyword evidence="5 9" id="KW-0812">Transmembrane</keyword>
<dbReference type="PANTHER" id="PTHR38686:SF1">
    <property type="entry name" value="APOLIPOPROTEIN N-ACYLTRANSFERASE"/>
    <property type="match status" value="1"/>
</dbReference>
<dbReference type="Proteomes" id="UP000053688">
    <property type="component" value="Unassembled WGS sequence"/>
</dbReference>
<sequence length="514" mass="58791">MTSNLTTLLVKTISAAFVGMVVTLSFSPYKNWPLAIISPLFLFLLLNKCSEKLALLIGYAWGIGEFSTSISWIHSSIYNFSDMNKFTSLFLVILLIAYLSTYSAFFSWTLNKFFSKNNKIRFFLAIPSLWLIFDWLQGWIMTGFPWLWLGYSQIESPLANFAPLGGVEFITFIVILCSSSIAFSIIQKVWITLLIPIVAMMTGCILNNIDWVTVNPNNVTKIALIQGNIDQTTKWLPNQRWPTIIQYTDLTQKNWDSDIIIWPEAAIPAFEDEIPLFLQYLDLSAKTHNSSIITGILSRSEDKIKHYNSILVIGNEKPEKYDRNSNQRYNKYHLLPFGEFIPFRNILKPFGAILNLPMSSFSQGNFIQKNININGTYMAPALCYEIIFNERLRKNITNDTDFILTLSNDTWFGDSIGPFQHMNIARMRAKELGKPLIRATNNGITAITDHNGNIIKKIAQFKTAVLKTELTSTYGKTPYTFIGSWPLYILVFLSLFVSFFKQYAPNLKQIAHFK</sequence>
<dbReference type="HAMAP" id="MF_01148">
    <property type="entry name" value="Lnt"/>
    <property type="match status" value="1"/>
</dbReference>
<evidence type="ECO:0000256" key="6">
    <source>
        <dbReference type="ARBA" id="ARBA00022989"/>
    </source>
</evidence>
<dbReference type="SUPFAM" id="SSF56317">
    <property type="entry name" value="Carbon-nitrogen hydrolase"/>
    <property type="match status" value="1"/>
</dbReference>
<feature type="transmembrane region" description="Helical" evidence="9">
    <location>
        <begin position="54"/>
        <end position="74"/>
    </location>
</feature>
<dbReference type="PATRIC" id="fig|1236703.3.peg.699"/>
<evidence type="ECO:0000259" key="10">
    <source>
        <dbReference type="PROSITE" id="PS50263"/>
    </source>
</evidence>
<keyword evidence="6 9" id="KW-1133">Transmembrane helix</keyword>
<keyword evidence="4 9" id="KW-0808">Transferase</keyword>
<dbReference type="Pfam" id="PF00795">
    <property type="entry name" value="CN_hydrolase"/>
    <property type="match status" value="1"/>
</dbReference>
<keyword evidence="8 9" id="KW-0012">Acyltransferase</keyword>
<comment type="caution">
    <text evidence="11">The sequence shown here is derived from an EMBL/GenBank/DDBJ whole genome shotgun (WGS) entry which is preliminary data.</text>
</comment>
<comment type="subcellular location">
    <subcellularLocation>
        <location evidence="1 9">Cell membrane</location>
        <topology evidence="1 9">Multi-pass membrane protein</topology>
    </subcellularLocation>
</comment>
<dbReference type="AlphaFoldDB" id="S3DJR4"/>
<dbReference type="UniPathway" id="UPA00666"/>
<name>S3DJR4_9GAMM</name>
<feature type="transmembrane region" description="Helical" evidence="9">
    <location>
        <begin position="32"/>
        <end position="47"/>
    </location>
</feature>
<accession>S3DJR4</accession>
<comment type="pathway">
    <text evidence="9">Protein modification; lipoprotein biosynthesis (N-acyl transfer).</text>
</comment>
<feature type="transmembrane region" description="Helical" evidence="9">
    <location>
        <begin position="7"/>
        <end position="26"/>
    </location>
</feature>
<evidence type="ECO:0000313" key="12">
    <source>
        <dbReference type="Proteomes" id="UP000053688"/>
    </source>
</evidence>
<reference evidence="11 12" key="1">
    <citation type="journal article" date="2014" name="Environ. Microbiol.">
        <title>Genomic signatures of obligate host dependence in the luminous bacterial symbiont of a vertebrate.</title>
        <authorList>
            <person name="Hendry T.A."/>
            <person name="de Wet J.R."/>
            <person name="Dunlap P.V."/>
        </authorList>
    </citation>
    <scope>NUCLEOTIDE SEQUENCE [LARGE SCALE GENOMIC DNA]</scope>
    <source>
        <strain evidence="11 12">Akat1</strain>
    </source>
</reference>
<dbReference type="Gene3D" id="3.60.110.10">
    <property type="entry name" value="Carbon-nitrogen hydrolase"/>
    <property type="match status" value="1"/>
</dbReference>
<dbReference type="GO" id="GO:0016410">
    <property type="term" value="F:N-acyltransferase activity"/>
    <property type="evidence" value="ECO:0007669"/>
    <property type="project" value="UniProtKB-UniRule"/>
</dbReference>
<feature type="transmembrane region" description="Helical" evidence="9">
    <location>
        <begin position="122"/>
        <end position="141"/>
    </location>
</feature>
<proteinExistence type="inferred from homology"/>
<dbReference type="InterPro" id="IPR003010">
    <property type="entry name" value="C-N_Hydrolase"/>
</dbReference>
<feature type="transmembrane region" description="Helical" evidence="9">
    <location>
        <begin position="86"/>
        <end position="110"/>
    </location>
</feature>
<evidence type="ECO:0000256" key="4">
    <source>
        <dbReference type="ARBA" id="ARBA00022679"/>
    </source>
</evidence>
<dbReference type="NCBIfam" id="TIGR00546">
    <property type="entry name" value="lnt"/>
    <property type="match status" value="1"/>
</dbReference>
<evidence type="ECO:0000256" key="3">
    <source>
        <dbReference type="ARBA" id="ARBA00022475"/>
    </source>
</evidence>
<evidence type="ECO:0000256" key="1">
    <source>
        <dbReference type="ARBA" id="ARBA00004651"/>
    </source>
</evidence>
<dbReference type="CDD" id="cd07571">
    <property type="entry name" value="ALP_N-acyl_transferase"/>
    <property type="match status" value="1"/>
</dbReference>
<dbReference type="RefSeq" id="WP_016504016.1">
    <property type="nucleotide sequence ID" value="NZ_AMSD01000002.1"/>
</dbReference>
<dbReference type="InterPro" id="IPR045378">
    <property type="entry name" value="LNT_N"/>
</dbReference>
<dbReference type="EC" id="2.3.1.269" evidence="9"/>
<evidence type="ECO:0000256" key="9">
    <source>
        <dbReference type="HAMAP-Rule" id="MF_01148"/>
    </source>
</evidence>
<evidence type="ECO:0000256" key="7">
    <source>
        <dbReference type="ARBA" id="ARBA00023136"/>
    </source>
</evidence>
<dbReference type="EMBL" id="AMSD01000002">
    <property type="protein sequence ID" value="EPE37384.1"/>
    <property type="molecule type" value="Genomic_DNA"/>
</dbReference>
<dbReference type="InterPro" id="IPR036526">
    <property type="entry name" value="C-N_Hydrolase_sf"/>
</dbReference>
<feature type="domain" description="CN hydrolase" evidence="10">
    <location>
        <begin position="225"/>
        <end position="472"/>
    </location>
</feature>
<dbReference type="STRING" id="28176.CF66_0129"/>
<comment type="catalytic activity">
    <reaction evidence="9">
        <text>N-terminal S-1,2-diacyl-sn-glyceryl-L-cysteinyl-[lipoprotein] + a glycerophospholipid = N-acyl-S-1,2-diacyl-sn-glyceryl-L-cysteinyl-[lipoprotein] + a 2-acyl-sn-glycero-3-phospholipid + H(+)</text>
        <dbReference type="Rhea" id="RHEA:48228"/>
        <dbReference type="Rhea" id="RHEA-COMP:14681"/>
        <dbReference type="Rhea" id="RHEA-COMP:14684"/>
        <dbReference type="ChEBI" id="CHEBI:15378"/>
        <dbReference type="ChEBI" id="CHEBI:136912"/>
        <dbReference type="ChEBI" id="CHEBI:140656"/>
        <dbReference type="ChEBI" id="CHEBI:140657"/>
        <dbReference type="ChEBI" id="CHEBI:140660"/>
        <dbReference type="EC" id="2.3.1.269"/>
    </reaction>
</comment>
<evidence type="ECO:0000313" key="11">
    <source>
        <dbReference type="EMBL" id="EPE37384.1"/>
    </source>
</evidence>
<dbReference type="Pfam" id="PF20154">
    <property type="entry name" value="LNT_N"/>
    <property type="match status" value="1"/>
</dbReference>
<feature type="transmembrane region" description="Helical" evidence="9">
    <location>
        <begin position="161"/>
        <end position="183"/>
    </location>
</feature>
<keyword evidence="12" id="KW-1185">Reference proteome</keyword>
<comment type="function">
    <text evidence="9">Catalyzes the phospholipid dependent N-acylation of the N-terminal cysteine of apolipoprotein, the last step in lipoprotein maturation.</text>
</comment>
<keyword evidence="7 9" id="KW-0472">Membrane</keyword>
<evidence type="ECO:0000256" key="5">
    <source>
        <dbReference type="ARBA" id="ARBA00022692"/>
    </source>
</evidence>
<keyword evidence="11" id="KW-0449">Lipoprotein</keyword>
<evidence type="ECO:0000256" key="2">
    <source>
        <dbReference type="ARBA" id="ARBA00010065"/>
    </source>
</evidence>
<dbReference type="GO" id="GO:0042158">
    <property type="term" value="P:lipoprotein biosynthetic process"/>
    <property type="evidence" value="ECO:0007669"/>
    <property type="project" value="UniProtKB-UniRule"/>
</dbReference>
<feature type="transmembrane region" description="Helical" evidence="9">
    <location>
        <begin position="485"/>
        <end position="504"/>
    </location>
</feature>
<dbReference type="eggNOG" id="COG0815">
    <property type="taxonomic scope" value="Bacteria"/>
</dbReference>
<feature type="transmembrane region" description="Helical" evidence="9">
    <location>
        <begin position="190"/>
        <end position="209"/>
    </location>
</feature>
<gene>
    <name evidence="9 11" type="primary">lnt</name>
    <name evidence="11" type="ORF">O1U_0684</name>
</gene>
<organism evidence="11 12">
    <name type="scientific">Candidatus Photodesmus katoptron Akat1</name>
    <dbReference type="NCBI Taxonomy" id="1236703"/>
    <lineage>
        <taxon>Bacteria</taxon>
        <taxon>Pseudomonadati</taxon>
        <taxon>Pseudomonadota</taxon>
        <taxon>Gammaproteobacteria</taxon>
        <taxon>Vibrionales</taxon>
        <taxon>Vibrionaceae</taxon>
        <taxon>Candidatus Photodesmus</taxon>
    </lineage>
</organism>
<dbReference type="PROSITE" id="PS50263">
    <property type="entry name" value="CN_HYDROLASE"/>
    <property type="match status" value="1"/>
</dbReference>
<dbReference type="InterPro" id="IPR004563">
    <property type="entry name" value="Apolipo_AcylTrfase"/>
</dbReference>
<evidence type="ECO:0000256" key="8">
    <source>
        <dbReference type="ARBA" id="ARBA00023315"/>
    </source>
</evidence>
<keyword evidence="3 9" id="KW-1003">Cell membrane</keyword>
<comment type="similarity">
    <text evidence="2 9">Belongs to the CN hydrolase family. Apolipoprotein N-acyltransferase subfamily.</text>
</comment>
<dbReference type="GO" id="GO:0005886">
    <property type="term" value="C:plasma membrane"/>
    <property type="evidence" value="ECO:0007669"/>
    <property type="project" value="UniProtKB-SubCell"/>
</dbReference>